<sequence length="82" mass="8863">MGNGFWIRRFFTVVGGAFLVICAAQLLRGHALPDAALQGAIWGAISATVFTVSRFLQARQGRHCAVCKDTPEMQEAGRREAG</sequence>
<name>A0ABX0AJR9_9GAMM</name>
<keyword evidence="1" id="KW-0472">Membrane</keyword>
<reference evidence="2 3" key="1">
    <citation type="submission" date="2018-07" db="EMBL/GenBank/DDBJ databases">
        <title>Whole genome Sequencing of Pseudoxanthomonas gei KCTC 32298 (T).</title>
        <authorList>
            <person name="Kumar S."/>
            <person name="Bansal K."/>
            <person name="Kaur A."/>
            <person name="Patil P."/>
            <person name="Sharma S."/>
            <person name="Patil P.B."/>
        </authorList>
    </citation>
    <scope>NUCLEOTIDE SEQUENCE [LARGE SCALE GENOMIC DNA]</scope>
    <source>
        <strain evidence="2 3">KCTC 32298</strain>
    </source>
</reference>
<keyword evidence="1" id="KW-0812">Transmembrane</keyword>
<dbReference type="EMBL" id="QOVG01000009">
    <property type="protein sequence ID" value="NDK39746.1"/>
    <property type="molecule type" value="Genomic_DNA"/>
</dbReference>
<keyword evidence="1" id="KW-1133">Transmembrane helix</keyword>
<organism evidence="2 3">
    <name type="scientific">Pseudoxanthomonas gei</name>
    <dbReference type="NCBI Taxonomy" id="1383030"/>
    <lineage>
        <taxon>Bacteria</taxon>
        <taxon>Pseudomonadati</taxon>
        <taxon>Pseudomonadota</taxon>
        <taxon>Gammaproteobacteria</taxon>
        <taxon>Lysobacterales</taxon>
        <taxon>Lysobacteraceae</taxon>
        <taxon>Pseudoxanthomonas</taxon>
    </lineage>
</organism>
<proteinExistence type="predicted"/>
<evidence type="ECO:0000313" key="2">
    <source>
        <dbReference type="EMBL" id="NDK39746.1"/>
    </source>
</evidence>
<evidence type="ECO:0000313" key="3">
    <source>
        <dbReference type="Proteomes" id="UP001429354"/>
    </source>
</evidence>
<dbReference type="RefSeq" id="WP_162350377.1">
    <property type="nucleotide sequence ID" value="NZ_QOVG01000009.1"/>
</dbReference>
<accession>A0ABX0AJR9</accession>
<gene>
    <name evidence="2" type="ORF">DT603_12925</name>
</gene>
<evidence type="ECO:0000256" key="1">
    <source>
        <dbReference type="SAM" id="Phobius"/>
    </source>
</evidence>
<comment type="caution">
    <text evidence="2">The sequence shown here is derived from an EMBL/GenBank/DDBJ whole genome shotgun (WGS) entry which is preliminary data.</text>
</comment>
<dbReference type="Proteomes" id="UP001429354">
    <property type="component" value="Unassembled WGS sequence"/>
</dbReference>
<protein>
    <submittedName>
        <fullName evidence="2">Uncharacterized protein</fullName>
    </submittedName>
</protein>
<keyword evidence="3" id="KW-1185">Reference proteome</keyword>
<feature type="transmembrane region" description="Helical" evidence="1">
    <location>
        <begin position="39"/>
        <end position="56"/>
    </location>
</feature>